<proteinExistence type="predicted"/>
<keyword evidence="1" id="KW-1133">Transmembrane helix</keyword>
<keyword evidence="3" id="KW-1185">Reference proteome</keyword>
<dbReference type="Proteomes" id="UP000631114">
    <property type="component" value="Unassembled WGS sequence"/>
</dbReference>
<dbReference type="AlphaFoldDB" id="A0A835M030"/>
<name>A0A835M030_9MAGN</name>
<evidence type="ECO:0000313" key="3">
    <source>
        <dbReference type="Proteomes" id="UP000631114"/>
    </source>
</evidence>
<evidence type="ECO:0000313" key="2">
    <source>
        <dbReference type="EMBL" id="KAF9614678.1"/>
    </source>
</evidence>
<reference evidence="2 3" key="1">
    <citation type="submission" date="2020-10" db="EMBL/GenBank/DDBJ databases">
        <title>The Coptis chinensis genome and diversification of protoberbering-type alkaloids.</title>
        <authorList>
            <person name="Wang B."/>
            <person name="Shu S."/>
            <person name="Song C."/>
            <person name="Liu Y."/>
        </authorList>
    </citation>
    <scope>NUCLEOTIDE SEQUENCE [LARGE SCALE GENOMIC DNA]</scope>
    <source>
        <strain evidence="2">HL-2020</strain>
        <tissue evidence="2">Leaf</tissue>
    </source>
</reference>
<accession>A0A835M030</accession>
<gene>
    <name evidence="2" type="ORF">IFM89_019806</name>
</gene>
<feature type="transmembrane region" description="Helical" evidence="1">
    <location>
        <begin position="43"/>
        <end position="62"/>
    </location>
</feature>
<organism evidence="2 3">
    <name type="scientific">Coptis chinensis</name>
    <dbReference type="NCBI Taxonomy" id="261450"/>
    <lineage>
        <taxon>Eukaryota</taxon>
        <taxon>Viridiplantae</taxon>
        <taxon>Streptophyta</taxon>
        <taxon>Embryophyta</taxon>
        <taxon>Tracheophyta</taxon>
        <taxon>Spermatophyta</taxon>
        <taxon>Magnoliopsida</taxon>
        <taxon>Ranunculales</taxon>
        <taxon>Ranunculaceae</taxon>
        <taxon>Coptidoideae</taxon>
        <taxon>Coptis</taxon>
    </lineage>
</organism>
<evidence type="ECO:0000256" key="1">
    <source>
        <dbReference type="SAM" id="Phobius"/>
    </source>
</evidence>
<sequence>CFGWSVSLGVAAALICIFATMDYRCLLLWPGVVPLALVWSHHFLVPGFAAMDIFGACCFVGMGNKARRLAGFCVSGS</sequence>
<dbReference type="EMBL" id="JADFTS010000003">
    <property type="protein sequence ID" value="KAF9614678.1"/>
    <property type="molecule type" value="Genomic_DNA"/>
</dbReference>
<keyword evidence="1" id="KW-0472">Membrane</keyword>
<keyword evidence="1" id="KW-0812">Transmembrane</keyword>
<protein>
    <submittedName>
        <fullName evidence="2">Uncharacterized protein</fullName>
    </submittedName>
</protein>
<feature type="non-terminal residue" evidence="2">
    <location>
        <position position="77"/>
    </location>
</feature>
<comment type="caution">
    <text evidence="2">The sequence shown here is derived from an EMBL/GenBank/DDBJ whole genome shotgun (WGS) entry which is preliminary data.</text>
</comment>